<accession>A0A513TZL7</accession>
<dbReference type="Gene3D" id="3.40.50.1820">
    <property type="entry name" value="alpha/beta hydrolase"/>
    <property type="match status" value="1"/>
</dbReference>
<reference evidence="3" key="1">
    <citation type="submission" date="2018-11" db="EMBL/GenBank/DDBJ databases">
        <authorList>
            <person name="Mo J."/>
        </authorList>
    </citation>
    <scope>NUCLEOTIDE SEQUENCE</scope>
    <source>
        <strain evidence="3">NTK97</strain>
    </source>
</reference>
<proteinExistence type="predicted"/>
<evidence type="ECO:0000259" key="2">
    <source>
        <dbReference type="Pfam" id="PF12146"/>
    </source>
</evidence>
<dbReference type="SUPFAM" id="SSF53474">
    <property type="entry name" value="alpha/beta-Hydrolases"/>
    <property type="match status" value="1"/>
</dbReference>
<dbReference type="Pfam" id="PF12146">
    <property type="entry name" value="Hydrolase_4"/>
    <property type="match status" value="1"/>
</dbReference>
<evidence type="ECO:0000313" key="3">
    <source>
        <dbReference type="EMBL" id="QDG00820.1"/>
    </source>
</evidence>
<feature type="region of interest" description="Disordered" evidence="1">
    <location>
        <begin position="1"/>
        <end position="46"/>
    </location>
</feature>
<dbReference type="AlphaFoldDB" id="A0A513TZL7"/>
<evidence type="ECO:0000256" key="1">
    <source>
        <dbReference type="SAM" id="MobiDB-lite"/>
    </source>
</evidence>
<dbReference type="InterPro" id="IPR022742">
    <property type="entry name" value="Hydrolase_4"/>
</dbReference>
<name>A0A513TZL7_STRGR</name>
<dbReference type="InterPro" id="IPR029058">
    <property type="entry name" value="AB_hydrolase_fold"/>
</dbReference>
<protein>
    <submittedName>
        <fullName evidence="3">Thioesterase</fullName>
    </submittedName>
</protein>
<dbReference type="EMBL" id="MK240316">
    <property type="protein sequence ID" value="QDG00820.1"/>
    <property type="molecule type" value="Genomic_DNA"/>
</dbReference>
<sequence length="330" mass="35452">MPAGTPARPPLHSAPSPTDGPRRPTIHPGETRMAEPTRRTPPQTRGITLDADGLRLSALLALPQQLPPRAVVVAVHGGGMRAGYFDSRARPGHSLLTLGAELGYAVLAVDRPGYGASAAQLPQGQSLADQSATLRAALTDFARNQERGAGYFVVAHSNGGKLALALAAGHEPGTDLVGLDISGLGTHLAVEPHDLPGPDRPGTWRRHWGPLRLYPPEAFGQCRDVVAPVPALEAQEAARWPQIYQDIAARVRVPVRFTFAEQEQWWHQDEQALRALRAPLAAPHVVIDRQPDAGHNISLGWASRTYHLQALAFLEKCLLARETAAVTAPR</sequence>
<feature type="domain" description="Serine aminopeptidase S33" evidence="2">
    <location>
        <begin position="67"/>
        <end position="172"/>
    </location>
</feature>
<feature type="compositionally biased region" description="Basic and acidic residues" evidence="1">
    <location>
        <begin position="29"/>
        <end position="38"/>
    </location>
</feature>
<organism evidence="3">
    <name type="scientific">Streptomyces griseus</name>
    <dbReference type="NCBI Taxonomy" id="1911"/>
    <lineage>
        <taxon>Bacteria</taxon>
        <taxon>Bacillati</taxon>
        <taxon>Actinomycetota</taxon>
        <taxon>Actinomycetes</taxon>
        <taxon>Kitasatosporales</taxon>
        <taxon>Streptomycetaceae</taxon>
        <taxon>Streptomyces</taxon>
    </lineage>
</organism>